<proteinExistence type="predicted"/>
<gene>
    <name evidence="1" type="ORF">TH5_24465</name>
</gene>
<reference evidence="1 2" key="1">
    <citation type="submission" date="2014-07" db="EMBL/GenBank/DDBJ databases">
        <title>Draft genome sequence of Thalassospira xianhensis P-4 (MCCC 1A02616).</title>
        <authorList>
            <person name="Lai Q."/>
            <person name="Shao Z."/>
        </authorList>
    </citation>
    <scope>NUCLEOTIDE SEQUENCE [LARGE SCALE GENOMIC DNA]</scope>
    <source>
        <strain evidence="1 2">MCCC 1A02616</strain>
    </source>
</reference>
<comment type="caution">
    <text evidence="1">The sequence shown here is derived from an EMBL/GenBank/DDBJ whole genome shotgun (WGS) entry which is preliminary data.</text>
</comment>
<accession>A0A367U9A5</accession>
<protein>
    <recommendedName>
        <fullName evidence="3">HNH nuclease domain-containing protein</fullName>
    </recommendedName>
</protein>
<organism evidence="1 2">
    <name type="scientific">Thalassospira xianhensis MCCC 1A02616</name>
    <dbReference type="NCBI Taxonomy" id="1177929"/>
    <lineage>
        <taxon>Bacteria</taxon>
        <taxon>Pseudomonadati</taxon>
        <taxon>Pseudomonadota</taxon>
        <taxon>Alphaproteobacteria</taxon>
        <taxon>Rhodospirillales</taxon>
        <taxon>Thalassospiraceae</taxon>
        <taxon>Thalassospira</taxon>
    </lineage>
</organism>
<name>A0A367U9A5_9PROT</name>
<evidence type="ECO:0008006" key="3">
    <source>
        <dbReference type="Google" id="ProtNLM"/>
    </source>
</evidence>
<dbReference type="Proteomes" id="UP000252419">
    <property type="component" value="Unassembled WGS sequence"/>
</dbReference>
<evidence type="ECO:0000313" key="1">
    <source>
        <dbReference type="EMBL" id="RCK03622.1"/>
    </source>
</evidence>
<evidence type="ECO:0000313" key="2">
    <source>
        <dbReference type="Proteomes" id="UP000252419"/>
    </source>
</evidence>
<keyword evidence="2" id="KW-1185">Reference proteome</keyword>
<dbReference type="AlphaFoldDB" id="A0A367U9A5"/>
<dbReference type="Gene3D" id="1.10.30.50">
    <property type="match status" value="1"/>
</dbReference>
<sequence length="445" mass="50978">MTRKSGFSVHKETTGGEFSRQNVAAHALAKGEEIEVSFYIDGHQPGDFLGFGMWFWHSDGIESELIGSPFIPTWTGYSSLSWNKVGSIWEASTSTPVSVVFKLIAVEAGKASFYQPLCGRLKHKHYEDAPHRLMKNMFETAPEAIFVDDEVNASVNISFPDGSETEHAEIILKSCNRCGRYLPINIINERNHLSFTNHCVAAHRRPCQHSSFGKLRNVENQSEILHLDYGYQLECRFCKKFEVNAAHNPQRSPGQMKEDGARRRAFELLLETLFEGSPQLIYRHKFSSELAEDIWEKFQRRCFNCNTYLPNARAMHLDHTRPLAYLWPLDETATALCKSCNSQKRDRMPTDFYVKHGQLEALAQKTGISLEELKNPKPNETAIDLLLARKHWFFSTFLTRPEMCKEREGKIAGELVVKALQRVLASSEKHQFVNLQDEYAQLRDK</sequence>
<dbReference type="EMBL" id="JPWA01000055">
    <property type="protein sequence ID" value="RCK03622.1"/>
    <property type="molecule type" value="Genomic_DNA"/>
</dbReference>